<dbReference type="PANTHER" id="PTHR46682:SF1">
    <property type="entry name" value="ADHESION G-PROTEIN COUPLED RECEPTOR V1"/>
    <property type="match status" value="1"/>
</dbReference>
<dbReference type="GO" id="GO:0004930">
    <property type="term" value="F:G protein-coupled receptor activity"/>
    <property type="evidence" value="ECO:0007669"/>
    <property type="project" value="InterPro"/>
</dbReference>
<proteinExistence type="predicted"/>
<dbReference type="GO" id="GO:0005509">
    <property type="term" value="F:calcium ion binding"/>
    <property type="evidence" value="ECO:0007669"/>
    <property type="project" value="InterPro"/>
</dbReference>
<dbReference type="Pfam" id="PF00353">
    <property type="entry name" value="HemolysinCabind"/>
    <property type="match status" value="9"/>
</dbReference>
<name>A0A480AIP7_9CYAN</name>
<evidence type="ECO:0000256" key="1">
    <source>
        <dbReference type="ARBA" id="ARBA00022729"/>
    </source>
</evidence>
<dbReference type="Gene3D" id="2.150.10.10">
    <property type="entry name" value="Serralysin-like metalloprotease, C-terminal"/>
    <property type="match status" value="4"/>
</dbReference>
<dbReference type="InterPro" id="IPR018511">
    <property type="entry name" value="Hemolysin-typ_Ca-bd_CS"/>
</dbReference>
<evidence type="ECO:0000256" key="2">
    <source>
        <dbReference type="ARBA" id="ARBA00022737"/>
    </source>
</evidence>
<accession>A0A480AIP7</accession>
<feature type="domain" description="Calx-beta" evidence="4">
    <location>
        <begin position="134"/>
        <end position="239"/>
    </location>
</feature>
<comment type="caution">
    <text evidence="5">The sequence shown here is derived from an EMBL/GenBank/DDBJ whole genome shotgun (WGS) entry which is preliminary data.</text>
</comment>
<dbReference type="Pfam" id="PF03160">
    <property type="entry name" value="Calx-beta"/>
    <property type="match status" value="3"/>
</dbReference>
<gene>
    <name evidence="5" type="ORF">NIES80_40090</name>
</gene>
<dbReference type="Gene3D" id="2.60.40.2030">
    <property type="match status" value="4"/>
</dbReference>
<feature type="domain" description="Calx-beta" evidence="4">
    <location>
        <begin position="253"/>
        <end position="358"/>
    </location>
</feature>
<dbReference type="PROSITE" id="PS00330">
    <property type="entry name" value="HEMOLYSIN_CALCIUM"/>
    <property type="match status" value="5"/>
</dbReference>
<evidence type="ECO:0000259" key="4">
    <source>
        <dbReference type="SMART" id="SM00237"/>
    </source>
</evidence>
<protein>
    <recommendedName>
        <fullName evidence="4">Calx-beta domain-containing protein</fullName>
    </recommendedName>
</protein>
<dbReference type="SMART" id="SM00237">
    <property type="entry name" value="Calx_beta"/>
    <property type="match status" value="4"/>
</dbReference>
<dbReference type="GO" id="GO:0016020">
    <property type="term" value="C:membrane"/>
    <property type="evidence" value="ECO:0007669"/>
    <property type="project" value="InterPro"/>
</dbReference>
<dbReference type="InterPro" id="IPR038081">
    <property type="entry name" value="CalX-like_sf"/>
</dbReference>
<reference evidence="6" key="1">
    <citation type="submission" date="2019-02" db="EMBL/GenBank/DDBJ databases">
        <title>Draft genome sequence of Dolichospermum planctonicum NIES-80.</title>
        <authorList>
            <person name="Yamaguchi H."/>
            <person name="Suzuki S."/>
            <person name="Kawachi M."/>
        </authorList>
    </citation>
    <scope>NUCLEOTIDE SEQUENCE [LARGE SCALE GENOMIC DNA]</scope>
    <source>
        <strain evidence="6">NIES-80</strain>
    </source>
</reference>
<dbReference type="PRINTS" id="PR00313">
    <property type="entry name" value="CABNDNGRPT"/>
</dbReference>
<evidence type="ECO:0000313" key="5">
    <source>
        <dbReference type="EMBL" id="GCL44282.1"/>
    </source>
</evidence>
<dbReference type="PANTHER" id="PTHR46682">
    <property type="entry name" value="ADHESION G-PROTEIN COUPLED RECEPTOR V1"/>
    <property type="match status" value="1"/>
</dbReference>
<evidence type="ECO:0000256" key="3">
    <source>
        <dbReference type="ARBA" id="ARBA00022837"/>
    </source>
</evidence>
<feature type="domain" description="Calx-beta" evidence="4">
    <location>
        <begin position="372"/>
        <end position="472"/>
    </location>
</feature>
<dbReference type="SUPFAM" id="SSF51120">
    <property type="entry name" value="beta-Roll"/>
    <property type="match status" value="4"/>
</dbReference>
<dbReference type="InterPro" id="IPR001343">
    <property type="entry name" value="Hemolysn_Ca-bd"/>
</dbReference>
<dbReference type="InterPro" id="IPR026919">
    <property type="entry name" value="ADGRV1"/>
</dbReference>
<dbReference type="Proteomes" id="UP000299367">
    <property type="component" value="Unassembled WGS sequence"/>
</dbReference>
<dbReference type="InterPro" id="IPR003644">
    <property type="entry name" value="Calx_beta"/>
</dbReference>
<keyword evidence="2" id="KW-0677">Repeat</keyword>
<evidence type="ECO:0000313" key="6">
    <source>
        <dbReference type="Proteomes" id="UP000299367"/>
    </source>
</evidence>
<organism evidence="5 6">
    <name type="scientific">Dolichospermum planctonicum</name>
    <dbReference type="NCBI Taxonomy" id="136072"/>
    <lineage>
        <taxon>Bacteria</taxon>
        <taxon>Bacillati</taxon>
        <taxon>Cyanobacteriota</taxon>
        <taxon>Cyanophyceae</taxon>
        <taxon>Nostocales</taxon>
        <taxon>Aphanizomenonaceae</taxon>
        <taxon>Dolichospermum</taxon>
    </lineage>
</organism>
<feature type="domain" description="Calx-beta" evidence="4">
    <location>
        <begin position="19"/>
        <end position="120"/>
    </location>
</feature>
<keyword evidence="1" id="KW-0732">Signal</keyword>
<dbReference type="AlphaFoldDB" id="A0A480AIP7"/>
<dbReference type="InterPro" id="IPR011049">
    <property type="entry name" value="Serralysin-like_metalloprot_C"/>
</dbReference>
<dbReference type="SUPFAM" id="SSF141072">
    <property type="entry name" value="CalX-like"/>
    <property type="match status" value="4"/>
</dbReference>
<dbReference type="EMBL" id="BJCF01000091">
    <property type="protein sequence ID" value="GCL44282.1"/>
    <property type="molecule type" value="Genomic_DNA"/>
</dbReference>
<keyword evidence="3" id="KW-0106">Calcium</keyword>
<sequence>MALTLATGTGYTVGTNTAVTGTITNDDFPTITLAVSPSSVQENGTPNLVYTFTRTGVTTNALTVNYTIGGTADSADYTGATPGTGKTITFAAGNSTATLIIDPTADTTVESNETVALTLAAGTGVYTVGTNTAVTGTITNDDTMIALAVSSSSVLENGTPNLVYTFTRTGVTNTAVTVNFGVTGTATFSNDYTQTGATSFTATGGTINFATGETTKQITIDPTADTIVENDETVVLTLATGTGYNNIATPTAVTGTITNDDTSIALAVSSSSVQEDGTPNLVYTFTRTGVTNTAITVNFGVTGTATFNNDYTQTGATSLTATGGTINFAAGETTKQITIDPTADTIAENDETVALTLLAGTGYNNIATPAAVTGTILNDEFPIIDLSSDQTILESDTNPQNVTYTVTLSTSSNQTITVNYATADGTATAGLDYISTNGTLTFAPGITTQTINIPILDDNLNEADEAFTLTLTSPNNVNLGTKTSATTTITDTLTSSVTTTLPAGVENLILTGTAAIDGTGNDGNNILTGNSADNTLTASAGNDTLNGGDGVDTVDYSQLETSITLQAQGTVNKGALGTDTVQAEKFIGNPDSVFDNVINAGSNSINADLSTNSLTVFGLPAGDVTFTVENFQDVTGSQGNDTIKGNNDTITGNNLNGSGGDDTLIASAGNDTLTGGDGVDTVDYRQLATSITLQAQGTVDKGTFGTDTVEKAEVFIGNSAFANVINAGSNSINADLSTNSLTVFGLPAGDVTFTVENFQNVTGSQGNDTIKGNNDTITGNNLNGSGGDDTLIASVGNDTLTGGDGVDTVDYRQLATSITFQGQGTVNKDDLGTDTVEAEVIIGNDDFTNAIDAASNTDNSINADLSANSLTVFGLPAGDVTFTVVNFLDVTGSQVNDIITGNDLDNTLNGGAGDDILIASQGNDALIGGDGVDIVDYGQLATKITLQAQGTVNKGALGTDTVEAEVFIGNSDFANAINAGSNSINADLSTNSLTVFGLPAGDVTFTVVNFQDVTGSQVNDIITGNDLDNTLNGGAGADVLSGGTGDDSYYVDNAGDIVKENANEGNDTVFTTISYTLASNLENLTLLGTSAIKATGNGLNNSLTGNNAANTIDGGIGNDTLNGGRGNDILLGGVGADDLTGGIGNDLIYLGANDNAVDTVRYTAGHGTDTIYQFVRGVNGDKIDFSGITNIDVVTSGINTRFAVGDGISGNTGFGTGQLLGTLSSTNGFTSDSVNVNLFGGNFLFS</sequence>